<name>A0A9P6WB24_MAUEX</name>
<dbReference type="InterPro" id="IPR036152">
    <property type="entry name" value="Asp/glu_Ase-like_sf"/>
</dbReference>
<organism evidence="2 3">
    <name type="scientific">Maudiozyma exigua</name>
    <name type="common">Yeast</name>
    <name type="synonym">Kazachstania exigua</name>
    <dbReference type="NCBI Taxonomy" id="34358"/>
    <lineage>
        <taxon>Eukaryota</taxon>
        <taxon>Fungi</taxon>
        <taxon>Dikarya</taxon>
        <taxon>Ascomycota</taxon>
        <taxon>Saccharomycotina</taxon>
        <taxon>Saccharomycetes</taxon>
        <taxon>Saccharomycetales</taxon>
        <taxon>Saccharomycetaceae</taxon>
        <taxon>Maudiozyma</taxon>
    </lineage>
</organism>
<accession>A0A9P6WB24</accession>
<keyword evidence="1" id="KW-0732">Signal</keyword>
<feature type="chain" id="PRO_5040113601" description="Asparaginase" evidence="1">
    <location>
        <begin position="20"/>
        <end position="362"/>
    </location>
</feature>
<evidence type="ECO:0008006" key="4">
    <source>
        <dbReference type="Google" id="ProtNLM"/>
    </source>
</evidence>
<comment type="caution">
    <text evidence="2">The sequence shown here is derived from an EMBL/GenBank/DDBJ whole genome shotgun (WGS) entry which is preliminary data.</text>
</comment>
<evidence type="ECO:0000256" key="1">
    <source>
        <dbReference type="SAM" id="SignalP"/>
    </source>
</evidence>
<dbReference type="SMART" id="SM00870">
    <property type="entry name" value="Asparaginase"/>
    <property type="match status" value="1"/>
</dbReference>
<dbReference type="PROSITE" id="PS51732">
    <property type="entry name" value="ASN_GLN_ASE_3"/>
    <property type="match status" value="1"/>
</dbReference>
<feature type="signal peptide" evidence="1">
    <location>
        <begin position="1"/>
        <end position="19"/>
    </location>
</feature>
<evidence type="ECO:0000313" key="2">
    <source>
        <dbReference type="EMBL" id="KAG0669228.1"/>
    </source>
</evidence>
<protein>
    <recommendedName>
        <fullName evidence="4">Asparaginase</fullName>
    </recommendedName>
</protein>
<evidence type="ECO:0000313" key="3">
    <source>
        <dbReference type="Proteomes" id="UP000750334"/>
    </source>
</evidence>
<keyword evidence="3" id="KW-1185">Reference proteome</keyword>
<reference evidence="2 3" key="1">
    <citation type="submission" date="2020-11" db="EMBL/GenBank/DDBJ databases">
        <title>Kefir isolates.</title>
        <authorList>
            <person name="Marcisauskas S."/>
            <person name="Kim Y."/>
            <person name="Blasche S."/>
        </authorList>
    </citation>
    <scope>NUCLEOTIDE SEQUENCE [LARGE SCALE GENOMIC DNA]</scope>
    <source>
        <strain evidence="2 3">OG2</strain>
    </source>
</reference>
<dbReference type="Proteomes" id="UP000750334">
    <property type="component" value="Unassembled WGS sequence"/>
</dbReference>
<dbReference type="GO" id="GO:0004067">
    <property type="term" value="F:asparaginase activity"/>
    <property type="evidence" value="ECO:0007669"/>
    <property type="project" value="UniProtKB-UniRule"/>
</dbReference>
<dbReference type="SUPFAM" id="SSF53774">
    <property type="entry name" value="Glutaminase/Asparaginase"/>
    <property type="match status" value="1"/>
</dbReference>
<gene>
    <name evidence="2" type="ORF">C6P45_004005</name>
</gene>
<dbReference type="EMBL" id="PUHR01000047">
    <property type="protein sequence ID" value="KAG0669228.1"/>
    <property type="molecule type" value="Genomic_DNA"/>
</dbReference>
<dbReference type="InterPro" id="IPR006034">
    <property type="entry name" value="Asparaginase/glutaminase-like"/>
</dbReference>
<dbReference type="AlphaFoldDB" id="A0A9P6WB24"/>
<proteinExistence type="predicted"/>
<sequence length="362" mass="37483">MKLSVALTALLAASSAVDASPINFLSKKKASKKPSTTTTPIIANASNFTSFFNISNFTGFGNSSIFSNSTRSNTTTELHETIQVYVTGGHVSLENSTTYKSNTTTLLNQTSALNITQLYDVATAVNSTLGSNSTKGTIIVTSEKNLEALGFFAAVVFNSSAPVVVATDAEQASLVANSTGAANRGALVVDTNGVIYSGVFSPSLDQSTASIPVGAITDEKTVAWYFEPSLPSFISQDSLLRTTYANFTNTTPLEYSIVTPLVPIVYDGGYSEDLINSVASTISGLVVISSGATTNSTTSQLASQSIPVVYTETSPLDIVTAGDVPEGAIAGGCLTPVKAQVFLGIAIANDVSNTTSIANLLK</sequence>
<dbReference type="OrthoDB" id="4070114at2759"/>